<dbReference type="PANTHER" id="PTHR43764">
    <property type="entry name" value="MOLYBDENUM COFACTOR BIOSYNTHESIS"/>
    <property type="match status" value="1"/>
</dbReference>
<dbReference type="InterPro" id="IPR051920">
    <property type="entry name" value="MPT_Adenylyltrnsfr/MoaC-Rel"/>
</dbReference>
<evidence type="ECO:0000259" key="4">
    <source>
        <dbReference type="SMART" id="SM00852"/>
    </source>
</evidence>
<dbReference type="GO" id="GO:0006777">
    <property type="term" value="P:Mo-molybdopterin cofactor biosynthetic process"/>
    <property type="evidence" value="ECO:0007669"/>
    <property type="project" value="UniProtKB-KW"/>
</dbReference>
<dbReference type="CDD" id="cd00886">
    <property type="entry name" value="MogA_MoaB"/>
    <property type="match status" value="1"/>
</dbReference>
<dbReference type="Gene3D" id="3.40.980.10">
    <property type="entry name" value="MoaB/Mog-like domain"/>
    <property type="match status" value="1"/>
</dbReference>
<keyword evidence="5" id="KW-1185">Reference proteome</keyword>
<dbReference type="SUPFAM" id="SSF53218">
    <property type="entry name" value="Molybdenum cofactor biosynthesis proteins"/>
    <property type="match status" value="1"/>
</dbReference>
<dbReference type="PANTHER" id="PTHR43764:SF1">
    <property type="entry name" value="MOLYBDOPTERIN MOLYBDOTRANSFERASE"/>
    <property type="match status" value="1"/>
</dbReference>
<organism evidence="5 6">
    <name type="scientific">Globodera pallida</name>
    <name type="common">Potato cyst nematode worm</name>
    <name type="synonym">Heterodera pallida</name>
    <dbReference type="NCBI Taxonomy" id="36090"/>
    <lineage>
        <taxon>Eukaryota</taxon>
        <taxon>Metazoa</taxon>
        <taxon>Ecdysozoa</taxon>
        <taxon>Nematoda</taxon>
        <taxon>Chromadorea</taxon>
        <taxon>Rhabditida</taxon>
        <taxon>Tylenchina</taxon>
        <taxon>Tylenchomorpha</taxon>
        <taxon>Tylenchoidea</taxon>
        <taxon>Heteroderidae</taxon>
        <taxon>Heteroderinae</taxon>
        <taxon>Globodera</taxon>
    </lineage>
</organism>
<dbReference type="Pfam" id="PF00994">
    <property type="entry name" value="MoCF_biosynth"/>
    <property type="match status" value="1"/>
</dbReference>
<protein>
    <submittedName>
        <fullName evidence="6">MoCF_biosynth domain-containing protein</fullName>
    </submittedName>
</protein>
<proteinExistence type="inferred from homology"/>
<dbReference type="NCBIfam" id="TIGR00177">
    <property type="entry name" value="molyb_syn"/>
    <property type="match status" value="1"/>
</dbReference>
<evidence type="ECO:0000256" key="1">
    <source>
        <dbReference type="ARBA" id="ARBA00005046"/>
    </source>
</evidence>
<accession>A0A183CDX0</accession>
<keyword evidence="3" id="KW-0501">Molybdenum cofactor biosynthesis</keyword>
<dbReference type="InterPro" id="IPR036425">
    <property type="entry name" value="MoaB/Mog-like_dom_sf"/>
</dbReference>
<comment type="pathway">
    <text evidence="1">Cofactor biosynthesis; molybdopterin biosynthesis.</text>
</comment>
<feature type="domain" description="MoaB/Mog" evidence="4">
    <location>
        <begin position="4"/>
        <end position="153"/>
    </location>
</feature>
<dbReference type="AlphaFoldDB" id="A0A183CDX0"/>
<sequence length="173" mass="18436">MNFSVLIVSDSSDKDQKLDKSGPLLVELLKNSALIGRGGKATVADYTVVPDEKSKIVAYLREYSAKVDCILTSGGTGFSKRDVTPEATREVIESECPGIAVALLKKGLDITPFAALTRLTAGIAGNCLIINLPGSPKAVREGFEVLEPILNHAIAIIKGDESETSVMHNRKIV</sequence>
<dbReference type="SMART" id="SM00852">
    <property type="entry name" value="MoCF_biosynth"/>
    <property type="match status" value="1"/>
</dbReference>
<evidence type="ECO:0000313" key="5">
    <source>
        <dbReference type="Proteomes" id="UP000050741"/>
    </source>
</evidence>
<name>A0A183CDX0_GLOPA</name>
<evidence type="ECO:0000256" key="2">
    <source>
        <dbReference type="ARBA" id="ARBA00007589"/>
    </source>
</evidence>
<evidence type="ECO:0000313" key="6">
    <source>
        <dbReference type="WBParaSite" id="GPLIN_001107400"/>
    </source>
</evidence>
<dbReference type="WBParaSite" id="GPLIN_001107400">
    <property type="protein sequence ID" value="GPLIN_001107400"/>
    <property type="gene ID" value="GPLIN_001107400"/>
</dbReference>
<evidence type="ECO:0000256" key="3">
    <source>
        <dbReference type="ARBA" id="ARBA00023150"/>
    </source>
</evidence>
<reference evidence="5" key="1">
    <citation type="submission" date="2014-05" db="EMBL/GenBank/DDBJ databases">
        <title>The genome and life-stage specific transcriptomes of Globodera pallida elucidate key aspects of plant parasitism by a cyst nematode.</title>
        <authorList>
            <person name="Cotton J.A."/>
            <person name="Lilley C.J."/>
            <person name="Jones L.M."/>
            <person name="Kikuchi T."/>
            <person name="Reid A.J."/>
            <person name="Thorpe P."/>
            <person name="Tsai I.J."/>
            <person name="Beasley H."/>
            <person name="Blok V."/>
            <person name="Cock P.J.A."/>
            <person name="Van den Akker S.E."/>
            <person name="Holroyd N."/>
            <person name="Hunt M."/>
            <person name="Mantelin S."/>
            <person name="Naghra H."/>
            <person name="Pain A."/>
            <person name="Palomares-Rius J.E."/>
            <person name="Zarowiecki M."/>
            <person name="Berriman M."/>
            <person name="Jones J.T."/>
            <person name="Urwin P.E."/>
        </authorList>
    </citation>
    <scope>NUCLEOTIDE SEQUENCE [LARGE SCALE GENOMIC DNA]</scope>
    <source>
        <strain evidence="5">Lindley</strain>
    </source>
</reference>
<comment type="similarity">
    <text evidence="2">In the N-terminal section; belongs to the MoaB/Mog family.</text>
</comment>
<reference evidence="6" key="2">
    <citation type="submission" date="2016-06" db="UniProtKB">
        <authorList>
            <consortium name="WormBaseParasite"/>
        </authorList>
    </citation>
    <scope>IDENTIFICATION</scope>
</reference>
<dbReference type="Proteomes" id="UP000050741">
    <property type="component" value="Unassembled WGS sequence"/>
</dbReference>
<dbReference type="InterPro" id="IPR001453">
    <property type="entry name" value="MoaB/Mog_dom"/>
</dbReference>